<dbReference type="OrthoDB" id="3238794at2759"/>
<dbReference type="Pfam" id="PF00596">
    <property type="entry name" value="Aldolase_II"/>
    <property type="match status" value="1"/>
</dbReference>
<dbReference type="Proteomes" id="UP000770661">
    <property type="component" value="Unassembled WGS sequence"/>
</dbReference>
<proteinExistence type="inferred from homology"/>
<dbReference type="AlphaFoldDB" id="A0A8J4YHV8"/>
<dbReference type="GO" id="GO:0005856">
    <property type="term" value="C:cytoskeleton"/>
    <property type="evidence" value="ECO:0007669"/>
    <property type="project" value="TreeGrafter"/>
</dbReference>
<dbReference type="GO" id="GO:0005886">
    <property type="term" value="C:plasma membrane"/>
    <property type="evidence" value="ECO:0007669"/>
    <property type="project" value="UniProtKB-SubCell"/>
</dbReference>
<accession>A0A8J4YHV8</accession>
<organism evidence="3 4">
    <name type="scientific">Chionoecetes opilio</name>
    <name type="common">Atlantic snow crab</name>
    <name type="synonym">Cancer opilio</name>
    <dbReference type="NCBI Taxonomy" id="41210"/>
    <lineage>
        <taxon>Eukaryota</taxon>
        <taxon>Metazoa</taxon>
        <taxon>Ecdysozoa</taxon>
        <taxon>Arthropoda</taxon>
        <taxon>Crustacea</taxon>
        <taxon>Multicrustacea</taxon>
        <taxon>Malacostraca</taxon>
        <taxon>Eumalacostraca</taxon>
        <taxon>Eucarida</taxon>
        <taxon>Decapoda</taxon>
        <taxon>Pleocyemata</taxon>
        <taxon>Brachyura</taxon>
        <taxon>Eubrachyura</taxon>
        <taxon>Majoidea</taxon>
        <taxon>Majidae</taxon>
        <taxon>Chionoecetes</taxon>
    </lineage>
</organism>
<dbReference type="GO" id="GO:0051015">
    <property type="term" value="F:actin filament binding"/>
    <property type="evidence" value="ECO:0007669"/>
    <property type="project" value="TreeGrafter"/>
</dbReference>
<sequence length="329" mass="36421">MSGLRGVMLAKAAAGQGRFLTRAFTHTFPKPYTVPEGPWGSNKAARLELAAAYRGLDQLGLNEGVCNHLSMMAPYADGQGKAMLVISYGLHWSEVTASNLLGLNERAEVVEGEGHVDVTASCIHLGIRQVRPDATVILHTHQPYATARSLPLDLHPGCMKDPTLLMVHQNSTRFYKRVAYDTNYSGLALAMDEGKRLGEALGDKDILIMGHHGVLSVANSVAVAFEHLYYLERAAQLQVCCTAISFRLNTDALTFRGSLVPARLFHAGLPRVERLWVLALSMQREVDIIPEESCKLTSDAFWKDIQGYSEAHFHSMYRRLRTTQPDFEL</sequence>
<dbReference type="PANTHER" id="PTHR10672:SF21">
    <property type="entry name" value="CLASS II ALDOLASE_ADDUCIN N-TERMINAL DOMAIN-CONTAINING PROTEIN"/>
    <property type="match status" value="1"/>
</dbReference>
<evidence type="ECO:0000259" key="2">
    <source>
        <dbReference type="SMART" id="SM01007"/>
    </source>
</evidence>
<dbReference type="InterPro" id="IPR051017">
    <property type="entry name" value="Aldolase-II_Adducin_sf"/>
</dbReference>
<reference evidence="3" key="1">
    <citation type="submission" date="2020-07" db="EMBL/GenBank/DDBJ databases">
        <title>The High-quality genome of the commercially important snow crab, Chionoecetes opilio.</title>
        <authorList>
            <person name="Jeong J.-H."/>
            <person name="Ryu S."/>
        </authorList>
    </citation>
    <scope>NUCLEOTIDE SEQUENCE</scope>
    <source>
        <strain evidence="3">MADBK_172401_WGS</strain>
        <tissue evidence="3">Digestive gland</tissue>
    </source>
</reference>
<feature type="domain" description="Class II aldolase/adducin N-terminal" evidence="2">
    <location>
        <begin position="47"/>
        <end position="239"/>
    </location>
</feature>
<keyword evidence="4" id="KW-1185">Reference proteome</keyword>
<dbReference type="EMBL" id="JACEEZ010002261">
    <property type="protein sequence ID" value="KAG0728408.1"/>
    <property type="molecule type" value="Genomic_DNA"/>
</dbReference>
<comment type="similarity">
    <text evidence="1">Belongs to the aldolase class II family. Adducin subfamily.</text>
</comment>
<dbReference type="Gene3D" id="3.40.225.10">
    <property type="entry name" value="Class II aldolase/adducin N-terminal domain"/>
    <property type="match status" value="1"/>
</dbReference>
<protein>
    <submittedName>
        <fullName evidence="3">Adducin-related protein C1289.14</fullName>
    </submittedName>
</protein>
<dbReference type="PANTHER" id="PTHR10672">
    <property type="entry name" value="ADDUCIN"/>
    <property type="match status" value="1"/>
</dbReference>
<gene>
    <name evidence="3" type="ORF">GWK47_032539</name>
</gene>
<dbReference type="SMART" id="SM01007">
    <property type="entry name" value="Aldolase_II"/>
    <property type="match status" value="1"/>
</dbReference>
<name>A0A8J4YHV8_CHIOP</name>
<dbReference type="InterPro" id="IPR036409">
    <property type="entry name" value="Aldolase_II/adducin_N_sf"/>
</dbReference>
<evidence type="ECO:0000313" key="4">
    <source>
        <dbReference type="Proteomes" id="UP000770661"/>
    </source>
</evidence>
<evidence type="ECO:0000256" key="1">
    <source>
        <dbReference type="ARBA" id="ARBA00006274"/>
    </source>
</evidence>
<dbReference type="InterPro" id="IPR001303">
    <property type="entry name" value="Aldolase_II/adducin_N"/>
</dbReference>
<dbReference type="SUPFAM" id="SSF53639">
    <property type="entry name" value="AraD/HMP-PK domain-like"/>
    <property type="match status" value="1"/>
</dbReference>
<evidence type="ECO:0000313" key="3">
    <source>
        <dbReference type="EMBL" id="KAG0728408.1"/>
    </source>
</evidence>
<comment type="caution">
    <text evidence="3">The sequence shown here is derived from an EMBL/GenBank/DDBJ whole genome shotgun (WGS) entry which is preliminary data.</text>
</comment>